<evidence type="ECO:0000256" key="1">
    <source>
        <dbReference type="ARBA" id="ARBA00006484"/>
    </source>
</evidence>
<dbReference type="InterPro" id="IPR002347">
    <property type="entry name" value="SDR_fam"/>
</dbReference>
<dbReference type="InterPro" id="IPR036291">
    <property type="entry name" value="NAD(P)-bd_dom_sf"/>
</dbReference>
<dbReference type="RefSeq" id="WP_162850014.1">
    <property type="nucleotide sequence ID" value="NZ_SNYV01000011.1"/>
</dbReference>
<dbReference type="SUPFAM" id="SSF51735">
    <property type="entry name" value="NAD(P)-binding Rossmann-fold domains"/>
    <property type="match status" value="1"/>
</dbReference>
<sequence>MENNINRLFTLVDKVVLITGGYGLFGKPMSRALAEAGAKVIIASRNAALCEEYAKELRSAGLDAHGYGLDLSCESSIKEVVGQIVEEFGQIDILVNNAVSRDGFKNLADMSKEEWENAQRINSTGTMLLTQAVLSDMQKRGSGNIINIGSIQSVVGPNFEVYGQTGMTSPVNYTYDKWAIVGFTKWIANYYGKYGIRANCLSPGGYGPGVANSFGETEFTQNYRRLTPMGRFAEDKDIMGPIIFLASDASSYMTGHNLVVDGGWSSW</sequence>
<dbReference type="GO" id="GO:0030497">
    <property type="term" value="P:fatty acid elongation"/>
    <property type="evidence" value="ECO:0007669"/>
    <property type="project" value="TreeGrafter"/>
</dbReference>
<dbReference type="PRINTS" id="PR00080">
    <property type="entry name" value="SDRFAMILY"/>
</dbReference>
<dbReference type="Proteomes" id="UP000295292">
    <property type="component" value="Unassembled WGS sequence"/>
</dbReference>
<name>A0A4R6WRQ9_9SPHI</name>
<reference evidence="2 3" key="1">
    <citation type="submission" date="2019-03" db="EMBL/GenBank/DDBJ databases">
        <title>Genomic Encyclopedia of Archaeal and Bacterial Type Strains, Phase II (KMG-II): from individual species to whole genera.</title>
        <authorList>
            <person name="Goeker M."/>
        </authorList>
    </citation>
    <scope>NUCLEOTIDE SEQUENCE [LARGE SCALE GENOMIC DNA]</scope>
    <source>
        <strain evidence="2 3">DSM 28353</strain>
    </source>
</reference>
<accession>A0A4R6WRQ9</accession>
<dbReference type="PANTHER" id="PTHR42760:SF40">
    <property type="entry name" value="3-OXOACYL-[ACYL-CARRIER-PROTEIN] REDUCTASE, CHLOROPLASTIC"/>
    <property type="match status" value="1"/>
</dbReference>
<keyword evidence="3" id="KW-1185">Reference proteome</keyword>
<evidence type="ECO:0000313" key="2">
    <source>
        <dbReference type="EMBL" id="TDQ79326.1"/>
    </source>
</evidence>
<dbReference type="PRINTS" id="PR00081">
    <property type="entry name" value="GDHRDH"/>
</dbReference>
<evidence type="ECO:0000313" key="3">
    <source>
        <dbReference type="Proteomes" id="UP000295292"/>
    </source>
</evidence>
<dbReference type="FunFam" id="3.40.50.720:FF:000084">
    <property type="entry name" value="Short-chain dehydrogenase reductase"/>
    <property type="match status" value="1"/>
</dbReference>
<dbReference type="GO" id="GO:0016616">
    <property type="term" value="F:oxidoreductase activity, acting on the CH-OH group of donors, NAD or NADP as acceptor"/>
    <property type="evidence" value="ECO:0007669"/>
    <property type="project" value="TreeGrafter"/>
</dbReference>
<proteinExistence type="inferred from homology"/>
<dbReference type="AlphaFoldDB" id="A0A4R6WRQ9"/>
<dbReference type="Pfam" id="PF13561">
    <property type="entry name" value="adh_short_C2"/>
    <property type="match status" value="1"/>
</dbReference>
<organism evidence="2 3">
    <name type="scientific">Sphingobacterium yanglingense</name>
    <dbReference type="NCBI Taxonomy" id="1437280"/>
    <lineage>
        <taxon>Bacteria</taxon>
        <taxon>Pseudomonadati</taxon>
        <taxon>Bacteroidota</taxon>
        <taxon>Sphingobacteriia</taxon>
        <taxon>Sphingobacteriales</taxon>
        <taxon>Sphingobacteriaceae</taxon>
        <taxon>Sphingobacterium</taxon>
    </lineage>
</organism>
<dbReference type="Gene3D" id="3.40.50.720">
    <property type="entry name" value="NAD(P)-binding Rossmann-like Domain"/>
    <property type="match status" value="1"/>
</dbReference>
<gene>
    <name evidence="2" type="ORF">CLV99_0762</name>
</gene>
<comment type="similarity">
    <text evidence="1">Belongs to the short-chain dehydrogenases/reductases (SDR) family.</text>
</comment>
<comment type="caution">
    <text evidence="2">The sequence shown here is derived from an EMBL/GenBank/DDBJ whole genome shotgun (WGS) entry which is preliminary data.</text>
</comment>
<protein>
    <submittedName>
        <fullName evidence="2">NAD(P)-dependent dehydrogenase (Short-subunit alcohol dehydrogenase family)</fullName>
    </submittedName>
</protein>
<dbReference type="PANTHER" id="PTHR42760">
    <property type="entry name" value="SHORT-CHAIN DEHYDROGENASES/REDUCTASES FAMILY MEMBER"/>
    <property type="match status" value="1"/>
</dbReference>
<dbReference type="EMBL" id="SNYV01000011">
    <property type="protein sequence ID" value="TDQ79326.1"/>
    <property type="molecule type" value="Genomic_DNA"/>
</dbReference>